<accession>A0A9P7DCC1</accession>
<keyword evidence="2" id="KW-1185">Reference proteome</keyword>
<evidence type="ECO:0008006" key="3">
    <source>
        <dbReference type="Google" id="ProtNLM"/>
    </source>
</evidence>
<proteinExistence type="predicted"/>
<reference evidence="1" key="1">
    <citation type="journal article" date="2020" name="New Phytol.">
        <title>Comparative genomics reveals dynamic genome evolution in host specialist ectomycorrhizal fungi.</title>
        <authorList>
            <person name="Lofgren L.A."/>
            <person name="Nguyen N.H."/>
            <person name="Vilgalys R."/>
            <person name="Ruytinx J."/>
            <person name="Liao H.L."/>
            <person name="Branco S."/>
            <person name="Kuo A."/>
            <person name="LaButti K."/>
            <person name="Lipzen A."/>
            <person name="Andreopoulos W."/>
            <person name="Pangilinan J."/>
            <person name="Riley R."/>
            <person name="Hundley H."/>
            <person name="Na H."/>
            <person name="Barry K."/>
            <person name="Grigoriev I.V."/>
            <person name="Stajich J.E."/>
            <person name="Kennedy P.G."/>
        </authorList>
    </citation>
    <scope>NUCLEOTIDE SEQUENCE</scope>
    <source>
        <strain evidence="1">S12</strain>
    </source>
</reference>
<organism evidence="1 2">
    <name type="scientific">Suillus plorans</name>
    <dbReference type="NCBI Taxonomy" id="116603"/>
    <lineage>
        <taxon>Eukaryota</taxon>
        <taxon>Fungi</taxon>
        <taxon>Dikarya</taxon>
        <taxon>Basidiomycota</taxon>
        <taxon>Agaricomycotina</taxon>
        <taxon>Agaricomycetes</taxon>
        <taxon>Agaricomycetidae</taxon>
        <taxon>Boletales</taxon>
        <taxon>Suillineae</taxon>
        <taxon>Suillaceae</taxon>
        <taxon>Suillus</taxon>
    </lineage>
</organism>
<name>A0A9P7DCC1_9AGAM</name>
<gene>
    <name evidence="1" type="ORF">HD556DRAFT_1245389</name>
</gene>
<feature type="non-terminal residue" evidence="1">
    <location>
        <position position="1"/>
    </location>
</feature>
<dbReference type="OrthoDB" id="3184186at2759"/>
<dbReference type="AlphaFoldDB" id="A0A9P7DCC1"/>
<dbReference type="EMBL" id="JABBWE010000070">
    <property type="protein sequence ID" value="KAG1788265.1"/>
    <property type="molecule type" value="Genomic_DNA"/>
</dbReference>
<sequence>ESQSHEQVEVKEERRVAEVVFFAYGIAVFFGLDEGQERAIVEDISNAGILKRSTKEND</sequence>
<comment type="caution">
    <text evidence="1">The sequence shown here is derived from an EMBL/GenBank/DDBJ whole genome shotgun (WGS) entry which is preliminary data.</text>
</comment>
<evidence type="ECO:0000313" key="2">
    <source>
        <dbReference type="Proteomes" id="UP000719766"/>
    </source>
</evidence>
<dbReference type="RefSeq" id="XP_041155538.1">
    <property type="nucleotide sequence ID" value="XM_041298527.1"/>
</dbReference>
<evidence type="ECO:0000313" key="1">
    <source>
        <dbReference type="EMBL" id="KAG1788265.1"/>
    </source>
</evidence>
<dbReference type="Proteomes" id="UP000719766">
    <property type="component" value="Unassembled WGS sequence"/>
</dbReference>
<protein>
    <recommendedName>
        <fullName evidence="3">DUF155 domain-containing protein</fullName>
    </recommendedName>
</protein>
<dbReference type="GeneID" id="64592291"/>